<dbReference type="InterPro" id="IPR036291">
    <property type="entry name" value="NAD(P)-bd_dom_sf"/>
</dbReference>
<keyword evidence="4 5" id="KW-0560">Oxidoreductase</keyword>
<name>A0A1J5PUC8_9ZZZZ</name>
<evidence type="ECO:0000256" key="2">
    <source>
        <dbReference type="ARBA" id="ARBA00022490"/>
    </source>
</evidence>
<dbReference type="AlphaFoldDB" id="A0A1J5PUC8"/>
<dbReference type="Gene3D" id="3.40.50.720">
    <property type="entry name" value="NAD(P)-binding Rossmann-like Domain"/>
    <property type="match status" value="1"/>
</dbReference>
<evidence type="ECO:0000313" key="5">
    <source>
        <dbReference type="EMBL" id="OIQ68891.1"/>
    </source>
</evidence>
<sequence length="178" mass="19224">MNSATLINNAAVMPQIAPLRACDLDELTNALRVGLEAALILTSSFLANTRQWSVTRRILNISSGLGRHAMASQSAYCASKAGLDHFTRCLALDEALAVNGARVCSLAPGVIDTDMQAQLRTAPPEHFPDQTRFSRLKQSNQLASASDTADRVLSYLARSDFGNEPVADIRDWQPVAPD</sequence>
<evidence type="ECO:0000256" key="3">
    <source>
        <dbReference type="ARBA" id="ARBA00022857"/>
    </source>
</evidence>
<comment type="subcellular location">
    <subcellularLocation>
        <location evidence="1">Cytoplasm</location>
    </subcellularLocation>
</comment>
<dbReference type="Pfam" id="PF00106">
    <property type="entry name" value="adh_short"/>
    <property type="match status" value="1"/>
</dbReference>
<dbReference type="GO" id="GO:0006729">
    <property type="term" value="P:tetrahydrobiopterin biosynthetic process"/>
    <property type="evidence" value="ECO:0007669"/>
    <property type="project" value="TreeGrafter"/>
</dbReference>
<evidence type="ECO:0000256" key="1">
    <source>
        <dbReference type="ARBA" id="ARBA00004496"/>
    </source>
</evidence>
<dbReference type="EMBL" id="MLJW01005043">
    <property type="protein sequence ID" value="OIQ68891.1"/>
    <property type="molecule type" value="Genomic_DNA"/>
</dbReference>
<dbReference type="InterPro" id="IPR051721">
    <property type="entry name" value="Biopterin_syn/organic_redct"/>
</dbReference>
<dbReference type="GO" id="GO:0005737">
    <property type="term" value="C:cytoplasm"/>
    <property type="evidence" value="ECO:0007669"/>
    <property type="project" value="UniProtKB-SubCell"/>
</dbReference>
<dbReference type="PANTHER" id="PTHR44085">
    <property type="entry name" value="SEPIAPTERIN REDUCTASE"/>
    <property type="match status" value="1"/>
</dbReference>
<dbReference type="PRINTS" id="PR00080">
    <property type="entry name" value="SDRFAMILY"/>
</dbReference>
<dbReference type="SUPFAM" id="SSF51735">
    <property type="entry name" value="NAD(P)-binding Rossmann-fold domains"/>
    <property type="match status" value="1"/>
</dbReference>
<comment type="caution">
    <text evidence="5">The sequence shown here is derived from an EMBL/GenBank/DDBJ whole genome shotgun (WGS) entry which is preliminary data.</text>
</comment>
<dbReference type="PRINTS" id="PR00081">
    <property type="entry name" value="GDHRDH"/>
</dbReference>
<organism evidence="5">
    <name type="scientific">mine drainage metagenome</name>
    <dbReference type="NCBI Taxonomy" id="410659"/>
    <lineage>
        <taxon>unclassified sequences</taxon>
        <taxon>metagenomes</taxon>
        <taxon>ecological metagenomes</taxon>
    </lineage>
</organism>
<dbReference type="InterPro" id="IPR002347">
    <property type="entry name" value="SDR_fam"/>
</dbReference>
<gene>
    <name evidence="5" type="primary">yueD_3</name>
    <name evidence="5" type="ORF">GALL_495120</name>
</gene>
<dbReference type="PROSITE" id="PS00061">
    <property type="entry name" value="ADH_SHORT"/>
    <property type="match status" value="1"/>
</dbReference>
<dbReference type="GO" id="GO:0004757">
    <property type="term" value="F:sepiapterin reductase (NADP+) activity"/>
    <property type="evidence" value="ECO:0007669"/>
    <property type="project" value="TreeGrafter"/>
</dbReference>
<keyword evidence="3" id="KW-0521">NADP</keyword>
<proteinExistence type="predicted"/>
<dbReference type="InterPro" id="IPR020904">
    <property type="entry name" value="Sc_DH/Rdtase_CS"/>
</dbReference>
<evidence type="ECO:0000256" key="4">
    <source>
        <dbReference type="ARBA" id="ARBA00023002"/>
    </source>
</evidence>
<accession>A0A1J5PUC8</accession>
<keyword evidence="2" id="KW-0963">Cytoplasm</keyword>
<dbReference type="EC" id="1.1.1.320" evidence="5"/>
<reference evidence="5" key="1">
    <citation type="submission" date="2016-10" db="EMBL/GenBank/DDBJ databases">
        <title>Sequence of Gallionella enrichment culture.</title>
        <authorList>
            <person name="Poehlein A."/>
            <person name="Muehling M."/>
            <person name="Daniel R."/>
        </authorList>
    </citation>
    <scope>NUCLEOTIDE SEQUENCE</scope>
</reference>
<dbReference type="PANTHER" id="PTHR44085:SF2">
    <property type="entry name" value="SEPIAPTERIN REDUCTASE"/>
    <property type="match status" value="1"/>
</dbReference>
<protein>
    <submittedName>
        <fullName evidence="5">Benzil reductase ((S)-benzoin forming)</fullName>
        <ecNumber evidence="5">1.1.1.320</ecNumber>
    </submittedName>
</protein>